<proteinExistence type="predicted"/>
<evidence type="ECO:0000256" key="1">
    <source>
        <dbReference type="ARBA" id="ARBA00022737"/>
    </source>
</evidence>
<evidence type="ECO:0000313" key="7">
    <source>
        <dbReference type="RefSeq" id="XP_065674234.1"/>
    </source>
</evidence>
<keyword evidence="1" id="KW-0677">Repeat</keyword>
<keyword evidence="6" id="KW-1185">Reference proteome</keyword>
<keyword evidence="2" id="KW-1015">Disulfide bond</keyword>
<evidence type="ECO:0000256" key="3">
    <source>
        <dbReference type="SAM" id="MobiDB-lite"/>
    </source>
</evidence>
<evidence type="ECO:0000256" key="4">
    <source>
        <dbReference type="SAM" id="Phobius"/>
    </source>
</evidence>
<dbReference type="InterPro" id="IPR013783">
    <property type="entry name" value="Ig-like_fold"/>
</dbReference>
<feature type="transmembrane region" description="Helical" evidence="4">
    <location>
        <begin position="448"/>
        <end position="470"/>
    </location>
</feature>
<feature type="region of interest" description="Disordered" evidence="3">
    <location>
        <begin position="491"/>
        <end position="522"/>
    </location>
</feature>
<dbReference type="InterPro" id="IPR007110">
    <property type="entry name" value="Ig-like_dom"/>
</dbReference>
<dbReference type="PROSITE" id="PS50835">
    <property type="entry name" value="IG_LIKE"/>
    <property type="match status" value="3"/>
</dbReference>
<name>A0ABM4DIB4_HYDVU</name>
<keyword evidence="4" id="KW-0812">Transmembrane</keyword>
<dbReference type="PANTHER" id="PTHR44170">
    <property type="entry name" value="PROTEIN SIDEKICK"/>
    <property type="match status" value="1"/>
</dbReference>
<dbReference type="GeneID" id="100214422"/>
<dbReference type="RefSeq" id="XP_065674234.1">
    <property type="nucleotide sequence ID" value="XM_065818162.1"/>
</dbReference>
<dbReference type="InterPro" id="IPR013098">
    <property type="entry name" value="Ig_I-set"/>
</dbReference>
<dbReference type="SMART" id="SM00408">
    <property type="entry name" value="IGc2"/>
    <property type="match status" value="3"/>
</dbReference>
<gene>
    <name evidence="7" type="primary">LOC100214422</name>
</gene>
<dbReference type="SUPFAM" id="SSF48726">
    <property type="entry name" value="Immunoglobulin"/>
    <property type="match status" value="3"/>
</dbReference>
<dbReference type="InterPro" id="IPR036179">
    <property type="entry name" value="Ig-like_dom_sf"/>
</dbReference>
<feature type="region of interest" description="Disordered" evidence="3">
    <location>
        <begin position="562"/>
        <end position="581"/>
    </location>
</feature>
<evidence type="ECO:0000256" key="2">
    <source>
        <dbReference type="ARBA" id="ARBA00023157"/>
    </source>
</evidence>
<feature type="domain" description="Ig-like" evidence="5">
    <location>
        <begin position="241"/>
        <end position="332"/>
    </location>
</feature>
<dbReference type="CDD" id="cd00096">
    <property type="entry name" value="Ig"/>
    <property type="match status" value="1"/>
</dbReference>
<accession>A0ABM4DIB4</accession>
<reference evidence="7" key="1">
    <citation type="submission" date="2025-08" db="UniProtKB">
        <authorList>
            <consortium name="RefSeq"/>
        </authorList>
    </citation>
    <scope>IDENTIFICATION</scope>
</reference>
<feature type="domain" description="Ig-like" evidence="5">
    <location>
        <begin position="334"/>
        <end position="423"/>
    </location>
</feature>
<evidence type="ECO:0000313" key="6">
    <source>
        <dbReference type="Proteomes" id="UP001652625"/>
    </source>
</evidence>
<dbReference type="Gene3D" id="2.60.40.10">
    <property type="entry name" value="Immunoglobulins"/>
    <property type="match status" value="3"/>
</dbReference>
<organism evidence="6 7">
    <name type="scientific">Hydra vulgaris</name>
    <name type="common">Hydra</name>
    <name type="synonym">Hydra attenuata</name>
    <dbReference type="NCBI Taxonomy" id="6087"/>
    <lineage>
        <taxon>Eukaryota</taxon>
        <taxon>Metazoa</taxon>
        <taxon>Cnidaria</taxon>
        <taxon>Hydrozoa</taxon>
        <taxon>Hydroidolina</taxon>
        <taxon>Anthoathecata</taxon>
        <taxon>Aplanulata</taxon>
        <taxon>Hydridae</taxon>
        <taxon>Hydra</taxon>
    </lineage>
</organism>
<evidence type="ECO:0000259" key="5">
    <source>
        <dbReference type="PROSITE" id="PS50835"/>
    </source>
</evidence>
<dbReference type="Pfam" id="PF07679">
    <property type="entry name" value="I-set"/>
    <property type="match status" value="3"/>
</dbReference>
<feature type="domain" description="Ig-like" evidence="5">
    <location>
        <begin position="34"/>
        <end position="124"/>
    </location>
</feature>
<protein>
    <submittedName>
        <fullName evidence="7">Protein sidekick isoform X1</fullName>
    </submittedName>
</protein>
<dbReference type="Proteomes" id="UP001652625">
    <property type="component" value="Chromosome 14"/>
</dbReference>
<dbReference type="SMART" id="SM00409">
    <property type="entry name" value="IG"/>
    <property type="match status" value="3"/>
</dbReference>
<sequence length="581" mass="64474">MMGVSVVGIMLLITLIVGLFSPFTAFSLSQENLPKITSFQCNVVDVPGIKKSKRLELECIATGKPEPDIEFQLNGANLINGSRVTQISKNKIIIDDVTYQNDDGKYKCVAINDYGRVFTENEVKVKTIGKFDPLYQEKDRPIELKVKLGLPKEVFCPPHSYAYPKQYLWSFGTRIQPIKSEGNKILMRSGSGLFFSVVTEKDIQDVNKNGLRCILKMGEVTALSVAHNFVLDGNVTNESMPTFHVKLPSQTFALQGQEVTLLCVATGNPQPEIKWFRNGALINGNDSKYVVFPYQSGKLTIKSLDSFVEGQYKCLASNKVGQVESIGDVLIAIPVSFNKSLIPTVVVNGGNVSMECSATGTEPIVYEWYRNGSLLTSYASGNYSMVINGGKLEISSVQFADAGSYQCFVSNKYGQQTSATILTVKASNVVDPGSRHISSNNNVFPLKYIIIIACATASLIILMFGTILVCRYKKKYKNHKRAIYVPSTRRSKKNSIDLPSPPKSFTEYSDDEFSSDSEKPVDFIDSTTVPRQNYNRRIENTVQPNKDLHIYCDITNIQTENPQSNSLTTNQWRNSTPSAIL</sequence>
<keyword evidence="4" id="KW-0472">Membrane</keyword>
<dbReference type="InterPro" id="IPR003599">
    <property type="entry name" value="Ig_sub"/>
</dbReference>
<dbReference type="InterPro" id="IPR003598">
    <property type="entry name" value="Ig_sub2"/>
</dbReference>
<keyword evidence="4" id="KW-1133">Transmembrane helix</keyword>
<dbReference type="PANTHER" id="PTHR44170:SF6">
    <property type="entry name" value="CONTACTIN"/>
    <property type="match status" value="1"/>
</dbReference>